<evidence type="ECO:0000256" key="5">
    <source>
        <dbReference type="SAM" id="SignalP"/>
    </source>
</evidence>
<evidence type="ECO:0000256" key="4">
    <source>
        <dbReference type="RuleBase" id="RU000499"/>
    </source>
</evidence>
<accession>A0ABZ0B1G7</accession>
<comment type="similarity">
    <text evidence="1 4">Belongs to the glutathione peroxidase family.</text>
</comment>
<organism evidence="7 8">
    <name type="scientific">Rhodoferax mekongensis</name>
    <dbReference type="NCBI Taxonomy" id="3068341"/>
    <lineage>
        <taxon>Bacteria</taxon>
        <taxon>Pseudomonadati</taxon>
        <taxon>Pseudomonadota</taxon>
        <taxon>Betaproteobacteria</taxon>
        <taxon>Burkholderiales</taxon>
        <taxon>Comamonadaceae</taxon>
        <taxon>Rhodoferax</taxon>
    </lineage>
</organism>
<dbReference type="GO" id="GO:0004601">
    <property type="term" value="F:peroxidase activity"/>
    <property type="evidence" value="ECO:0007669"/>
    <property type="project" value="UniProtKB-KW"/>
</dbReference>
<dbReference type="InterPro" id="IPR036249">
    <property type="entry name" value="Thioredoxin-like_sf"/>
</dbReference>
<evidence type="ECO:0000256" key="3">
    <source>
        <dbReference type="ARBA" id="ARBA00023002"/>
    </source>
</evidence>
<dbReference type="PRINTS" id="PR01011">
    <property type="entry name" value="GLUTPROXDASE"/>
</dbReference>
<dbReference type="PANTHER" id="PTHR11592:SF44">
    <property type="entry name" value="GLUTATHIONE PEROXIDASE"/>
    <property type="match status" value="1"/>
</dbReference>
<feature type="signal peptide" evidence="5">
    <location>
        <begin position="1"/>
        <end position="31"/>
    </location>
</feature>
<feature type="domain" description="Thioredoxin" evidence="6">
    <location>
        <begin position="29"/>
        <end position="198"/>
    </location>
</feature>
<dbReference type="CDD" id="cd00340">
    <property type="entry name" value="GSH_Peroxidase"/>
    <property type="match status" value="1"/>
</dbReference>
<dbReference type="PROSITE" id="PS51352">
    <property type="entry name" value="THIOREDOXIN_2"/>
    <property type="match status" value="1"/>
</dbReference>
<evidence type="ECO:0000259" key="6">
    <source>
        <dbReference type="PROSITE" id="PS51352"/>
    </source>
</evidence>
<name>A0ABZ0B1G7_9BURK</name>
<dbReference type="SUPFAM" id="SSF52833">
    <property type="entry name" value="Thioredoxin-like"/>
    <property type="match status" value="1"/>
</dbReference>
<keyword evidence="2 4" id="KW-0575">Peroxidase</keyword>
<dbReference type="Gene3D" id="3.40.30.10">
    <property type="entry name" value="Glutaredoxin"/>
    <property type="match status" value="1"/>
</dbReference>
<evidence type="ECO:0000313" key="7">
    <source>
        <dbReference type="EMBL" id="WNO05236.1"/>
    </source>
</evidence>
<evidence type="ECO:0000256" key="2">
    <source>
        <dbReference type="ARBA" id="ARBA00022559"/>
    </source>
</evidence>
<dbReference type="InterPro" id="IPR013766">
    <property type="entry name" value="Thioredoxin_domain"/>
</dbReference>
<evidence type="ECO:0000256" key="1">
    <source>
        <dbReference type="ARBA" id="ARBA00006926"/>
    </source>
</evidence>
<sequence>MGRTSRALQMTVKTKAASAAFLLLIASSVLAAQPAEKTSSCPALWQKTFPRLQDDKPQDLCQYRGKVALVVNTASYCGFTSQYEGLEKVYARYQAQGLVVLGFPSNDFGQQEPGNSKQIADFCFNTYGVKFPMFAKTSVTGNAANPLFKELVQQTGSSPRWNFHKYLVDRQGKVVGAFRSETTPEDALLIAAIQKALKAP</sequence>
<feature type="chain" id="PRO_5047235248" description="Glutathione peroxidase" evidence="5">
    <location>
        <begin position="32"/>
        <end position="200"/>
    </location>
</feature>
<dbReference type="Proteomes" id="UP001302257">
    <property type="component" value="Chromosome"/>
</dbReference>
<keyword evidence="3 4" id="KW-0560">Oxidoreductase</keyword>
<dbReference type="PANTHER" id="PTHR11592">
    <property type="entry name" value="GLUTATHIONE PEROXIDASE"/>
    <property type="match status" value="1"/>
</dbReference>
<keyword evidence="5" id="KW-0732">Signal</keyword>
<dbReference type="PROSITE" id="PS51355">
    <property type="entry name" value="GLUTATHIONE_PEROXID_3"/>
    <property type="match status" value="1"/>
</dbReference>
<dbReference type="PIRSF" id="PIRSF000303">
    <property type="entry name" value="Glutathion_perox"/>
    <property type="match status" value="1"/>
</dbReference>
<reference evidence="7 8" key="1">
    <citation type="submission" date="2023-08" db="EMBL/GenBank/DDBJ databases">
        <title>Rhodoferax potami sp. nov. and Rhodoferax mekongensis sp. nov., isolated from the Mekong River in Thailand.</title>
        <authorList>
            <person name="Kitikhun S."/>
            <person name="Charoenyingcharoen P."/>
            <person name="Siriarchawattana P."/>
            <person name="Likhitrattanapisal S."/>
            <person name="Nilsakha T."/>
            <person name="Chanpet A."/>
            <person name="Rattanawaree P."/>
            <person name="Ingsriswang S."/>
        </authorList>
    </citation>
    <scope>NUCLEOTIDE SEQUENCE [LARGE SCALE GENOMIC DNA]</scope>
    <source>
        <strain evidence="7 8">TBRC 17307</strain>
    </source>
</reference>
<dbReference type="InterPro" id="IPR000889">
    <property type="entry name" value="Glutathione_peroxidase"/>
</dbReference>
<dbReference type="EMBL" id="CP132507">
    <property type="protein sequence ID" value="WNO05236.1"/>
    <property type="molecule type" value="Genomic_DNA"/>
</dbReference>
<protein>
    <recommendedName>
        <fullName evidence="4">Glutathione peroxidase</fullName>
    </recommendedName>
</protein>
<proteinExistence type="inferred from homology"/>
<dbReference type="Pfam" id="PF00255">
    <property type="entry name" value="GSHPx"/>
    <property type="match status" value="1"/>
</dbReference>
<dbReference type="RefSeq" id="WP_313868019.1">
    <property type="nucleotide sequence ID" value="NZ_CP132507.1"/>
</dbReference>
<gene>
    <name evidence="7" type="ORF">RAN89_02095</name>
</gene>
<keyword evidence="8" id="KW-1185">Reference proteome</keyword>
<evidence type="ECO:0000313" key="8">
    <source>
        <dbReference type="Proteomes" id="UP001302257"/>
    </source>
</evidence>